<dbReference type="SUPFAM" id="SSF53335">
    <property type="entry name" value="S-adenosyl-L-methionine-dependent methyltransferases"/>
    <property type="match status" value="1"/>
</dbReference>
<dbReference type="GO" id="GO:0008173">
    <property type="term" value="F:RNA methyltransferase activity"/>
    <property type="evidence" value="ECO:0007669"/>
    <property type="project" value="InterPro"/>
</dbReference>
<keyword evidence="1 5" id="KW-0489">Methyltransferase</keyword>
<dbReference type="InterPro" id="IPR023267">
    <property type="entry name" value="RCMT"/>
</dbReference>
<evidence type="ECO:0000256" key="6">
    <source>
        <dbReference type="SAM" id="MobiDB-lite"/>
    </source>
</evidence>
<organism evidence="8 9">
    <name type="scientific">Capsaspora owczarzaki (strain ATCC 30864)</name>
    <dbReference type="NCBI Taxonomy" id="595528"/>
    <lineage>
        <taxon>Eukaryota</taxon>
        <taxon>Filasterea</taxon>
        <taxon>Capsaspora</taxon>
    </lineage>
</organism>
<dbReference type="Pfam" id="PF01189">
    <property type="entry name" value="Methyltr_RsmB-F"/>
    <property type="match status" value="1"/>
</dbReference>
<comment type="caution">
    <text evidence="5">Lacks conserved residue(s) required for the propagation of feature annotation.</text>
</comment>
<dbReference type="AlphaFoldDB" id="A0A0D2WJQ6"/>
<feature type="binding site" evidence="5">
    <location>
        <begin position="275"/>
        <end position="281"/>
    </location>
    <ligand>
        <name>S-adenosyl-L-methionine</name>
        <dbReference type="ChEBI" id="CHEBI:59789"/>
    </ligand>
</feature>
<sequence>MKRIANRPQPFEQIALEADTLPLGELSPPMLVPATAYMDFECGTSPWMVIPITDNAVAANESKTAVVDGLTRVATAPAPVAAAGGCPSKRQEPSVEPMVVADASTSGTDADDETPPGPPGAWKSSTCYHDFYHETISQEDWAAFWATVNQPLPSSFRINASNPSIAQTTSATLSQRCQQLRSMLEQEKADSARMLRDLPQPISWYPLHPEVSEEPLAWRLALSTRGLASSVQHEPLRHFLMNAATDGAIVRQEEVSMIPPLLLQVESHHAVLDMCAAPGSKTTEVLDLLLQHHHQTSATSPNVPSIPTGFVLANDADCESPSSPSFNRPFV</sequence>
<dbReference type="eggNOG" id="KOG2198">
    <property type="taxonomic scope" value="Eukaryota"/>
</dbReference>
<evidence type="ECO:0000259" key="7">
    <source>
        <dbReference type="PROSITE" id="PS51686"/>
    </source>
</evidence>
<evidence type="ECO:0000256" key="1">
    <source>
        <dbReference type="ARBA" id="ARBA00022603"/>
    </source>
</evidence>
<dbReference type="GO" id="GO:0003723">
    <property type="term" value="F:RNA binding"/>
    <property type="evidence" value="ECO:0007669"/>
    <property type="project" value="UniProtKB-UniRule"/>
</dbReference>
<evidence type="ECO:0000313" key="8">
    <source>
        <dbReference type="EMBL" id="KJE89618.1"/>
    </source>
</evidence>
<dbReference type="InterPro" id="IPR001678">
    <property type="entry name" value="MeTrfase_RsmB-F_NOP2_dom"/>
</dbReference>
<keyword evidence="9" id="KW-1185">Reference proteome</keyword>
<accession>A0A0D2WJQ6</accession>
<evidence type="ECO:0000256" key="5">
    <source>
        <dbReference type="PROSITE-ProRule" id="PRU01023"/>
    </source>
</evidence>
<dbReference type="PROSITE" id="PS51686">
    <property type="entry name" value="SAM_MT_RSMB_NOP"/>
    <property type="match status" value="1"/>
</dbReference>
<dbReference type="InParanoid" id="A0A0D2WJQ6"/>
<comment type="similarity">
    <text evidence="5">Belongs to the class I-like SAM-binding methyltransferase superfamily. RsmB/NOP family.</text>
</comment>
<dbReference type="PhylomeDB" id="A0A0D2WJQ6"/>
<reference evidence="9" key="1">
    <citation type="submission" date="2011-02" db="EMBL/GenBank/DDBJ databases">
        <title>The Genome Sequence of Capsaspora owczarzaki ATCC 30864.</title>
        <authorList>
            <person name="Russ C."/>
            <person name="Cuomo C."/>
            <person name="Burger G."/>
            <person name="Gray M.W."/>
            <person name="Holland P.W.H."/>
            <person name="King N."/>
            <person name="Lang F.B.F."/>
            <person name="Roger A.J."/>
            <person name="Ruiz-Trillo I."/>
            <person name="Young S.K."/>
            <person name="Zeng Q."/>
            <person name="Gargeya S."/>
            <person name="Alvarado L."/>
            <person name="Berlin A."/>
            <person name="Chapman S.B."/>
            <person name="Chen Z."/>
            <person name="Freedman E."/>
            <person name="Gellesch M."/>
            <person name="Goldberg J."/>
            <person name="Griggs A."/>
            <person name="Gujja S."/>
            <person name="Heilman E."/>
            <person name="Heiman D."/>
            <person name="Howarth C."/>
            <person name="Mehta T."/>
            <person name="Neiman D."/>
            <person name="Pearson M."/>
            <person name="Roberts A."/>
            <person name="Saif S."/>
            <person name="Shea T."/>
            <person name="Shenoy N."/>
            <person name="Sisk P."/>
            <person name="Stolte C."/>
            <person name="Sykes S."/>
            <person name="White J."/>
            <person name="Yandava C."/>
            <person name="Haas B."/>
            <person name="Nusbaum C."/>
            <person name="Birren B."/>
        </authorList>
    </citation>
    <scope>NUCLEOTIDE SEQUENCE</scope>
    <source>
        <strain evidence="9">ATCC 30864</strain>
    </source>
</reference>
<dbReference type="InterPro" id="IPR029063">
    <property type="entry name" value="SAM-dependent_MTases_sf"/>
</dbReference>
<dbReference type="PANTHER" id="PTHR22808">
    <property type="entry name" value="NCL1 YEAST -RELATED NOL1/NOP2/FMU SUN DOMAIN-CONTAINING"/>
    <property type="match status" value="1"/>
</dbReference>
<evidence type="ECO:0000313" key="9">
    <source>
        <dbReference type="Proteomes" id="UP000008743"/>
    </source>
</evidence>
<evidence type="ECO:0000256" key="2">
    <source>
        <dbReference type="ARBA" id="ARBA00022679"/>
    </source>
</evidence>
<name>A0A0D2WJQ6_CAPO3</name>
<gene>
    <name evidence="8" type="ORF">CAOG_001053</name>
</gene>
<evidence type="ECO:0000256" key="3">
    <source>
        <dbReference type="ARBA" id="ARBA00022691"/>
    </source>
</evidence>
<feature type="domain" description="SAM-dependent MTase RsmB/NOP-type" evidence="7">
    <location>
        <begin position="144"/>
        <end position="331"/>
    </location>
</feature>
<keyword evidence="4 5" id="KW-0694">RNA-binding</keyword>
<dbReference type="GO" id="GO:0001510">
    <property type="term" value="P:RNA methylation"/>
    <property type="evidence" value="ECO:0007669"/>
    <property type="project" value="InterPro"/>
</dbReference>
<dbReference type="InterPro" id="IPR049560">
    <property type="entry name" value="MeTrfase_RsmB-F_NOP2_cat"/>
</dbReference>
<dbReference type="Proteomes" id="UP000008743">
    <property type="component" value="Unassembled WGS sequence"/>
</dbReference>
<keyword evidence="3 5" id="KW-0949">S-adenosyl-L-methionine</keyword>
<feature type="region of interest" description="Disordered" evidence="6">
    <location>
        <begin position="80"/>
        <end position="121"/>
    </location>
</feature>
<dbReference type="OrthoDB" id="6093671at2759"/>
<dbReference type="Gene3D" id="3.40.50.150">
    <property type="entry name" value="Vaccinia Virus protein VP39"/>
    <property type="match status" value="1"/>
</dbReference>
<proteinExistence type="inferred from homology"/>
<protein>
    <recommendedName>
        <fullName evidence="7">SAM-dependent MTase RsmB/NOP-type domain-containing protein</fullName>
    </recommendedName>
</protein>
<dbReference type="STRING" id="595528.A0A0D2WJQ6"/>
<evidence type="ECO:0000256" key="4">
    <source>
        <dbReference type="ARBA" id="ARBA00022884"/>
    </source>
</evidence>
<dbReference type="EMBL" id="KE346360">
    <property type="protein sequence ID" value="KJE89618.1"/>
    <property type="molecule type" value="Genomic_DNA"/>
</dbReference>
<feature type="binding site" evidence="5">
    <location>
        <position position="315"/>
    </location>
    <ligand>
        <name>S-adenosyl-L-methionine</name>
        <dbReference type="ChEBI" id="CHEBI:59789"/>
    </ligand>
</feature>
<keyword evidence="2 5" id="KW-0808">Transferase</keyword>